<evidence type="ECO:0000256" key="1">
    <source>
        <dbReference type="ARBA" id="ARBA00022741"/>
    </source>
</evidence>
<organism evidence="6 7">
    <name type="scientific">Asterophora parasitica</name>
    <dbReference type="NCBI Taxonomy" id="117018"/>
    <lineage>
        <taxon>Eukaryota</taxon>
        <taxon>Fungi</taxon>
        <taxon>Dikarya</taxon>
        <taxon>Basidiomycota</taxon>
        <taxon>Agaricomycotina</taxon>
        <taxon>Agaricomycetes</taxon>
        <taxon>Agaricomycetidae</taxon>
        <taxon>Agaricales</taxon>
        <taxon>Tricholomatineae</taxon>
        <taxon>Lyophyllaceae</taxon>
        <taxon>Asterophora</taxon>
    </lineage>
</organism>
<keyword evidence="3" id="KW-0347">Helicase</keyword>
<dbReference type="SUPFAM" id="SSF48452">
    <property type="entry name" value="TPR-like"/>
    <property type="match status" value="1"/>
</dbReference>
<dbReference type="OrthoDB" id="3156807at2759"/>
<evidence type="ECO:0000256" key="3">
    <source>
        <dbReference type="ARBA" id="ARBA00022806"/>
    </source>
</evidence>
<dbReference type="EMBL" id="JABCKV010000015">
    <property type="protein sequence ID" value="KAG5646925.1"/>
    <property type="molecule type" value="Genomic_DNA"/>
</dbReference>
<dbReference type="InterPro" id="IPR027417">
    <property type="entry name" value="P-loop_NTPase"/>
</dbReference>
<feature type="domain" description="UvrD-like helicase C-terminal" evidence="5">
    <location>
        <begin position="851"/>
        <end position="945"/>
    </location>
</feature>
<dbReference type="Proteomes" id="UP000775547">
    <property type="component" value="Unassembled WGS sequence"/>
</dbReference>
<reference evidence="6" key="1">
    <citation type="submission" date="2020-07" db="EMBL/GenBank/DDBJ databases">
        <authorList>
            <person name="Nieuwenhuis M."/>
            <person name="Van De Peppel L.J.J."/>
        </authorList>
    </citation>
    <scope>NUCLEOTIDE SEQUENCE</scope>
    <source>
        <strain evidence="6">AP01</strain>
        <tissue evidence="6">Mycelium</tissue>
    </source>
</reference>
<dbReference type="SUPFAM" id="SSF52540">
    <property type="entry name" value="P-loop containing nucleoside triphosphate hydrolases"/>
    <property type="match status" value="1"/>
</dbReference>
<reference evidence="6" key="2">
    <citation type="submission" date="2021-10" db="EMBL/GenBank/DDBJ databases">
        <title>Phylogenomics reveals ancestral predisposition of the termite-cultivated fungus Termitomyces towards a domesticated lifestyle.</title>
        <authorList>
            <person name="Auxier B."/>
            <person name="Grum-Grzhimaylo A."/>
            <person name="Cardenas M.E."/>
            <person name="Lodge J.D."/>
            <person name="Laessoe T."/>
            <person name="Pedersen O."/>
            <person name="Smith M.E."/>
            <person name="Kuyper T.W."/>
            <person name="Franco-Molano E.A."/>
            <person name="Baroni T.J."/>
            <person name="Aanen D.K."/>
        </authorList>
    </citation>
    <scope>NUCLEOTIDE SEQUENCE</scope>
    <source>
        <strain evidence="6">AP01</strain>
        <tissue evidence="6">Mycelium</tissue>
    </source>
</reference>
<evidence type="ECO:0000259" key="5">
    <source>
        <dbReference type="Pfam" id="PF13361"/>
    </source>
</evidence>
<dbReference type="GO" id="GO:0016787">
    <property type="term" value="F:hydrolase activity"/>
    <property type="evidence" value="ECO:0007669"/>
    <property type="project" value="UniProtKB-KW"/>
</dbReference>
<protein>
    <recommendedName>
        <fullName evidence="5">UvrD-like helicase C-terminal domain-containing protein</fullName>
    </recommendedName>
</protein>
<keyword evidence="7" id="KW-1185">Reference proteome</keyword>
<dbReference type="PANTHER" id="PTHR21529">
    <property type="entry name" value="MAMMARY TURMOR VIRUS RECEPTOR HOMOLOG 1, 2 MTVR1, 2"/>
    <property type="match status" value="1"/>
</dbReference>
<proteinExistence type="predicted"/>
<keyword evidence="4" id="KW-0067">ATP-binding</keyword>
<gene>
    <name evidence="6" type="ORF">DXG03_002001</name>
</gene>
<dbReference type="InterPro" id="IPR014017">
    <property type="entry name" value="DNA_helicase_UvrD-like_C"/>
</dbReference>
<keyword evidence="1" id="KW-0547">Nucleotide-binding</keyword>
<dbReference type="InterPro" id="IPR039904">
    <property type="entry name" value="TRANK1"/>
</dbReference>
<dbReference type="Pfam" id="PF13361">
    <property type="entry name" value="UvrD_C"/>
    <property type="match status" value="1"/>
</dbReference>
<dbReference type="PANTHER" id="PTHR21529:SF4">
    <property type="entry name" value="TPR AND ANKYRIN REPEAT-CONTAINING PROTEIN 1"/>
    <property type="match status" value="1"/>
</dbReference>
<dbReference type="InterPro" id="IPR011990">
    <property type="entry name" value="TPR-like_helical_dom_sf"/>
</dbReference>
<evidence type="ECO:0000313" key="7">
    <source>
        <dbReference type="Proteomes" id="UP000775547"/>
    </source>
</evidence>
<dbReference type="GO" id="GO:0005524">
    <property type="term" value="F:ATP binding"/>
    <property type="evidence" value="ECO:0007669"/>
    <property type="project" value="UniProtKB-KW"/>
</dbReference>
<dbReference type="AlphaFoldDB" id="A0A9P7GCP6"/>
<keyword evidence="2" id="KW-0378">Hydrolase</keyword>
<accession>A0A9P7GCP6</accession>
<comment type="caution">
    <text evidence="6">The sequence shown here is derived from an EMBL/GenBank/DDBJ whole genome shotgun (WGS) entry which is preliminary data.</text>
</comment>
<evidence type="ECO:0000256" key="2">
    <source>
        <dbReference type="ARBA" id="ARBA00022801"/>
    </source>
</evidence>
<evidence type="ECO:0000256" key="4">
    <source>
        <dbReference type="ARBA" id="ARBA00022840"/>
    </source>
</evidence>
<dbReference type="GO" id="GO:0004386">
    <property type="term" value="F:helicase activity"/>
    <property type="evidence" value="ECO:0007669"/>
    <property type="project" value="UniProtKB-KW"/>
</dbReference>
<evidence type="ECO:0000313" key="6">
    <source>
        <dbReference type="EMBL" id="KAG5646925.1"/>
    </source>
</evidence>
<name>A0A9P7GCP6_9AGAR</name>
<dbReference type="Gene3D" id="3.40.50.300">
    <property type="entry name" value="P-loop containing nucleotide triphosphate hydrolases"/>
    <property type="match status" value="1"/>
</dbReference>
<sequence>MLPRKHAFRQDLFNLSSFASPDDVATALSELTEILNQSNLIRVVEDLLDQPLAVELVLSSLPASTPLSAWILDSFPVIASHYNLSIVSKLLPRLSTFFVFQPSLGWGRSTDELIASYHRSVDATPKLLTALSRMSFDTPVDIDVVDVDADDDYESMKFFKVKTKRQKKAKQINTRTTASQQASDVKLLREFSIPLPRDAHEVNVEMSKILANARAILEFYFATLRRPEVVPSIQQAFIPPKQEPHVPVEANTTRVITDEKTEVQAPSAYPMVQPMKSALHFNSADGFGEWRILISTRADGDLREARRKDRKRFAIIVKKIKELSNGHFSDDNHKRLSGPNTDVPIFEAKMTRDSRLVLDNRLWDSIGRQLGKKGKEYRRRCMHRERPVNSGDNVYLPASFPPLVAEASSNNGFIDLPPDDLEQIHSLLVLEKYLTFSQELLHSILADLDVAFPFQVSPQEKEIIEHPYSCYVLGRSGTGKTTTMLFKMLWIERTFQMNTQDMTKPRQIFVTKSRVLAGKVEEYFLKLLESLKTASQSPEELKKLVAARKKAQSEDEDNLVDMDDEDNWRSDLPVKFSELQDSHFPLFLTFDHLCDLVEADFGLSERAYGLIENNQPRTFVTYDLFVNQYWPHFPQPLIKGLDPALVFSEIIGIVKGSEDTIAAGGYLTRRTYEELSERTQSTFATRRSVIYSIFEAYQSHKRQHGHFDAADRNTEGLFWAGDTAQTISVGSSFRFDDLKAFLFRVEKRRLQKKLHSNVVQRPQTTLKTFQLATNYRSHAGIVNCAHSVIGLITRFWPDSIDSLAPEKGIVDGLKPVFLNGWDTDNVRYEQFLFGASGSHIEFGAQQCILVRDELAREKLQEQVGDIGLIMTLYESKGLEFNDVLLFNFFEDSTVDLSQWRLLLSALDIPVTTVGTPQFDTTRHAGVCAEFLYVAITRARKNLWIADQSTKGEPMRTFWTSRDQIHNCTPGTDMPRLAVSSSAEEWATKGKELFERKKFLQAKHCFERAQMPREMAISNAYYLREQARKAPMGDSRRVKDQRHSGFITAAEAFVGCAQDTVKNRLIYFRRAGECFEEGAENLRAANTYVDAHEYTTAAKLFRKLGLFDEAVAVIKANEEHMQNDIVESIKEVARLYYFREEKLEKARELFSSDEEQLEYLDDLDLDIARAEVLTSLGRFSEAAELHLSEGRVQNAIPLFLKDNTSGSFHRASECIQRELWAHLSFGISTVENPAVRQLLDWASWLGQGELKSSENDEVKCL</sequence>